<accession>A0A385UJ97</accession>
<evidence type="ECO:0000313" key="2">
    <source>
        <dbReference type="Proteomes" id="UP000279330"/>
    </source>
</evidence>
<protein>
    <submittedName>
        <fullName evidence="1">Uncharacterized protein</fullName>
    </submittedName>
</protein>
<sequence>MRLIREEAHLRWYEGDDGTVHEVRPEVHGQLSRSGLIVLDPTWAELKETHERLLLDVLRRWFRWHPQLVSIGEPTEPEWTREWTRWEPGMVDPDGVPIEEFEAFEMAVCFVEQAYWPPAPKEIPNER</sequence>
<organism evidence="1 2">
    <name type="scientific">Microbacterium phage OneinaGillian</name>
    <dbReference type="NCBI Taxonomy" id="2301604"/>
    <lineage>
        <taxon>Viruses</taxon>
        <taxon>Duplodnaviria</taxon>
        <taxon>Heunggongvirae</taxon>
        <taxon>Uroviricota</taxon>
        <taxon>Caudoviricetes</taxon>
        <taxon>Gillianvirus</taxon>
        <taxon>Gillianvirus oneinagillian</taxon>
    </lineage>
</organism>
<dbReference type="RefSeq" id="YP_009812615.1">
    <property type="nucleotide sequence ID" value="NC_048068.1"/>
</dbReference>
<keyword evidence="2" id="KW-1185">Reference proteome</keyword>
<evidence type="ECO:0000313" key="1">
    <source>
        <dbReference type="EMBL" id="AYB70119.1"/>
    </source>
</evidence>
<name>A0A385UJ97_9CAUD</name>
<reference evidence="1 2" key="1">
    <citation type="submission" date="2018-08" db="EMBL/GenBank/DDBJ databases">
        <authorList>
            <person name="Miller G.E."/>
            <person name="Abrahams R."/>
            <person name="Bazan D.C."/>
            <person name="Beglau B.C."/>
            <person name="Blaylock E.C."/>
            <person name="Choi J.D."/>
            <person name="Grewal S.K."/>
            <person name="Hernandez E.V."/>
            <person name="Kim D.J."/>
            <person name="Kim K."/>
            <person name="Lee Y."/>
            <person name="Linde M.K."/>
            <person name="Lopez M.B."/>
            <person name="Pangalila E."/>
            <person name="Parker M.A."/>
            <person name="Specht R.C."/>
            <person name="Teng M.C."/>
            <person name="Toledo B."/>
            <person name="Tran S."/>
            <person name="Yu H."/>
            <person name="Kalaj N."/>
            <person name="Muthiah A.S."/>
            <person name="Dean N.S."/>
            <person name="Diaz A."/>
            <person name="Garlena R.A."/>
            <person name="Russell D.A."/>
            <person name="Pope W.H."/>
            <person name="Jacobs-Sera D."/>
            <person name="Hatfull G.F."/>
        </authorList>
    </citation>
    <scope>NUCLEOTIDE SEQUENCE [LARGE SCALE GENOMIC DNA]</scope>
</reference>
<gene>
    <name evidence="1" type="primary">9</name>
    <name evidence="1" type="ORF">SEA_ONEIAGILLIAN_9</name>
</gene>
<dbReference type="EMBL" id="MH727556">
    <property type="protein sequence ID" value="AYB70119.1"/>
    <property type="molecule type" value="Genomic_DNA"/>
</dbReference>
<dbReference type="Proteomes" id="UP000279330">
    <property type="component" value="Segment"/>
</dbReference>
<dbReference type="GeneID" id="55003684"/>
<dbReference type="KEGG" id="vg:55003684"/>
<proteinExistence type="predicted"/>